<gene>
    <name evidence="12" type="ORF">FHU29_002345</name>
</gene>
<dbReference type="Pfam" id="PF07730">
    <property type="entry name" value="HisKA_3"/>
    <property type="match status" value="1"/>
</dbReference>
<keyword evidence="8" id="KW-0902">Two-component regulatory system</keyword>
<dbReference type="RefSeq" id="WP_083962428.1">
    <property type="nucleotide sequence ID" value="NZ_BDDI01000013.1"/>
</dbReference>
<dbReference type="EMBL" id="JACHWS010000002">
    <property type="protein sequence ID" value="MBB3037896.1"/>
    <property type="molecule type" value="Genomic_DNA"/>
</dbReference>
<organism evidence="12 13">
    <name type="scientific">Hoyosella altamirensis</name>
    <dbReference type="NCBI Taxonomy" id="616997"/>
    <lineage>
        <taxon>Bacteria</taxon>
        <taxon>Bacillati</taxon>
        <taxon>Actinomycetota</taxon>
        <taxon>Actinomycetes</taxon>
        <taxon>Mycobacteriales</taxon>
        <taxon>Hoyosellaceae</taxon>
        <taxon>Hoyosella</taxon>
    </lineage>
</organism>
<dbReference type="PANTHER" id="PTHR24421:SF10">
    <property type="entry name" value="NITRATE_NITRITE SENSOR PROTEIN NARQ"/>
    <property type="match status" value="1"/>
</dbReference>
<feature type="transmembrane region" description="Helical" evidence="9">
    <location>
        <begin position="29"/>
        <end position="51"/>
    </location>
</feature>
<accession>A0A839RPC8</accession>
<evidence type="ECO:0000256" key="4">
    <source>
        <dbReference type="ARBA" id="ARBA00022679"/>
    </source>
</evidence>
<evidence type="ECO:0000313" key="12">
    <source>
        <dbReference type="EMBL" id="MBB3037896.1"/>
    </source>
</evidence>
<dbReference type="Gene3D" id="3.30.565.10">
    <property type="entry name" value="Histidine kinase-like ATPase, C-terminal domain"/>
    <property type="match status" value="1"/>
</dbReference>
<evidence type="ECO:0000256" key="2">
    <source>
        <dbReference type="ARBA" id="ARBA00012438"/>
    </source>
</evidence>
<feature type="transmembrane region" description="Helical" evidence="9">
    <location>
        <begin position="63"/>
        <end position="86"/>
    </location>
</feature>
<dbReference type="CDD" id="cd16917">
    <property type="entry name" value="HATPase_UhpB-NarQ-NarX-like"/>
    <property type="match status" value="1"/>
</dbReference>
<keyword evidence="6 12" id="KW-0418">Kinase</keyword>
<keyword evidence="5" id="KW-0547">Nucleotide-binding</keyword>
<dbReference type="AlphaFoldDB" id="A0A839RPC8"/>
<dbReference type="InterPro" id="IPR011712">
    <property type="entry name" value="Sig_transdc_His_kin_sub3_dim/P"/>
</dbReference>
<keyword evidence="4" id="KW-0808">Transferase</keyword>
<dbReference type="Pfam" id="PF02518">
    <property type="entry name" value="HATPase_c"/>
    <property type="match status" value="1"/>
</dbReference>
<feature type="domain" description="Histidine kinase/HSP90-like ATPase" evidence="10">
    <location>
        <begin position="323"/>
        <end position="395"/>
    </location>
</feature>
<comment type="catalytic activity">
    <reaction evidence="1">
        <text>ATP + protein L-histidine = ADP + protein N-phospho-L-histidine.</text>
        <dbReference type="EC" id="2.7.13.3"/>
    </reaction>
</comment>
<sequence>MDCVVVDDADQAGSRLSRVSGGGGTIKSALTLFGIGVAAWAVGLHGIWAGVGWRWTESVPDSWHLVTLALATSAVLLQRAHLAIAVGLGGTVAAVDTALGGSFGVMIVLWELLYRVGLSGNARLRRVVAGVVAAAVVGSVVAALIAESDLQVSIVTGFQFAALALPLWWAANVRQKAELADLEARRATDMERIGELRRTEAVQAERSAIARDLHDAIASRLSTIAIQSAAGLATPERDPGAIMHTVRVQALEALQEMRSMIVVLRSEPHRSAADSSAVVVGSLEQLDELVAAAQAAGLRVHLDVPRQWADTTAVLPMAVGQACFRIVQEALANAIKHAPDSEVLVALSRDGAGVRIVVENSFTSAAAVDHPTLSAGTGLVTMRERAEVLGGRFRAGLDDTAACWRVEASLPVSVSNSDEKAGTAP</sequence>
<keyword evidence="3" id="KW-0597">Phosphoprotein</keyword>
<comment type="caution">
    <text evidence="12">The sequence shown here is derived from an EMBL/GenBank/DDBJ whole genome shotgun (WGS) entry which is preliminary data.</text>
</comment>
<evidence type="ECO:0000256" key="8">
    <source>
        <dbReference type="ARBA" id="ARBA00023012"/>
    </source>
</evidence>
<feature type="transmembrane region" description="Helical" evidence="9">
    <location>
        <begin position="126"/>
        <end position="146"/>
    </location>
</feature>
<keyword evidence="9" id="KW-1133">Transmembrane helix</keyword>
<evidence type="ECO:0000256" key="1">
    <source>
        <dbReference type="ARBA" id="ARBA00000085"/>
    </source>
</evidence>
<feature type="transmembrane region" description="Helical" evidence="9">
    <location>
        <begin position="92"/>
        <end position="114"/>
    </location>
</feature>
<proteinExistence type="predicted"/>
<dbReference type="GO" id="GO:0016020">
    <property type="term" value="C:membrane"/>
    <property type="evidence" value="ECO:0007669"/>
    <property type="project" value="InterPro"/>
</dbReference>
<evidence type="ECO:0000256" key="7">
    <source>
        <dbReference type="ARBA" id="ARBA00022840"/>
    </source>
</evidence>
<dbReference type="PANTHER" id="PTHR24421">
    <property type="entry name" value="NITRATE/NITRITE SENSOR PROTEIN NARX-RELATED"/>
    <property type="match status" value="1"/>
</dbReference>
<name>A0A839RPC8_9ACTN</name>
<evidence type="ECO:0000313" key="13">
    <source>
        <dbReference type="Proteomes" id="UP000567922"/>
    </source>
</evidence>
<dbReference type="InterPro" id="IPR036890">
    <property type="entry name" value="HATPase_C_sf"/>
</dbReference>
<feature type="transmembrane region" description="Helical" evidence="9">
    <location>
        <begin position="152"/>
        <end position="171"/>
    </location>
</feature>
<keyword evidence="13" id="KW-1185">Reference proteome</keyword>
<feature type="domain" description="Signal transduction histidine kinase subgroup 3 dimerisation and phosphoacceptor" evidence="11">
    <location>
        <begin position="205"/>
        <end position="267"/>
    </location>
</feature>
<keyword evidence="9" id="KW-0472">Membrane</keyword>
<dbReference type="InterPro" id="IPR050482">
    <property type="entry name" value="Sensor_HK_TwoCompSys"/>
</dbReference>
<keyword evidence="9" id="KW-0812">Transmembrane</keyword>
<evidence type="ECO:0000256" key="5">
    <source>
        <dbReference type="ARBA" id="ARBA00022741"/>
    </source>
</evidence>
<dbReference type="GO" id="GO:0005524">
    <property type="term" value="F:ATP binding"/>
    <property type="evidence" value="ECO:0007669"/>
    <property type="project" value="UniProtKB-KW"/>
</dbReference>
<dbReference type="InterPro" id="IPR003594">
    <property type="entry name" value="HATPase_dom"/>
</dbReference>
<dbReference type="EC" id="2.7.13.3" evidence="2"/>
<evidence type="ECO:0000259" key="11">
    <source>
        <dbReference type="Pfam" id="PF07730"/>
    </source>
</evidence>
<dbReference type="GO" id="GO:0000155">
    <property type="term" value="F:phosphorelay sensor kinase activity"/>
    <property type="evidence" value="ECO:0007669"/>
    <property type="project" value="InterPro"/>
</dbReference>
<keyword evidence="7" id="KW-0067">ATP-binding</keyword>
<reference evidence="12 13" key="1">
    <citation type="submission" date="2020-08" db="EMBL/GenBank/DDBJ databases">
        <title>Sequencing the genomes of 1000 actinobacteria strains.</title>
        <authorList>
            <person name="Klenk H.-P."/>
        </authorList>
    </citation>
    <scope>NUCLEOTIDE SEQUENCE [LARGE SCALE GENOMIC DNA]</scope>
    <source>
        <strain evidence="12 13">DSM 45258</strain>
    </source>
</reference>
<dbReference type="OrthoDB" id="227596at2"/>
<dbReference type="Gene3D" id="1.20.5.1930">
    <property type="match status" value="1"/>
</dbReference>
<evidence type="ECO:0000259" key="10">
    <source>
        <dbReference type="Pfam" id="PF02518"/>
    </source>
</evidence>
<dbReference type="SUPFAM" id="SSF55874">
    <property type="entry name" value="ATPase domain of HSP90 chaperone/DNA topoisomerase II/histidine kinase"/>
    <property type="match status" value="1"/>
</dbReference>
<dbReference type="GO" id="GO:0046983">
    <property type="term" value="F:protein dimerization activity"/>
    <property type="evidence" value="ECO:0007669"/>
    <property type="project" value="InterPro"/>
</dbReference>
<dbReference type="Proteomes" id="UP000567922">
    <property type="component" value="Unassembled WGS sequence"/>
</dbReference>
<protein>
    <recommendedName>
        <fullName evidence="2">histidine kinase</fullName>
        <ecNumber evidence="2">2.7.13.3</ecNumber>
    </recommendedName>
</protein>
<evidence type="ECO:0000256" key="9">
    <source>
        <dbReference type="SAM" id="Phobius"/>
    </source>
</evidence>
<evidence type="ECO:0000256" key="6">
    <source>
        <dbReference type="ARBA" id="ARBA00022777"/>
    </source>
</evidence>
<evidence type="ECO:0000256" key="3">
    <source>
        <dbReference type="ARBA" id="ARBA00022553"/>
    </source>
</evidence>